<dbReference type="Proteomes" id="UP000601990">
    <property type="component" value="Unassembled WGS sequence"/>
</dbReference>
<dbReference type="RefSeq" id="WP_169198000.1">
    <property type="nucleotide sequence ID" value="NZ_WTVH02000010.1"/>
</dbReference>
<sequence length="368" mass="42053">MTNHASTSDIADVPLLLMGLRTPLAIDEARWERLLRIGRLTGLHGRLAARNLLHPELPPPVRRHLLSSARVAAFRSQMLRAELFHLAPLCRNDFPVILLKGSAYVLQRRRMAEGRFASDIDLLVPREQLRVMEDRLKAAGWQAQKLDAYDERYYRDWSHETPPLRYPGRTLEVDLHHAITPVTGRRAFDPATLFNRSQPIPGTPFYALCAEDQVLHACLHCFNDGDLELRVREVVDIDGLVREYADRPGFWDRLGQRATELRLERPLWYGLHYAHKWLACPVPGSAVAALKQPPALHRRLMDMLVPMTMLPPSPDHPPALKVKCARVLMLARHHLLRMPPHMLAPHLTRKSLRRMRAHLRGNVEAGSA</sequence>
<proteinExistence type="predicted"/>
<evidence type="ECO:0000313" key="1">
    <source>
        <dbReference type="EMBL" id="NMF92706.1"/>
    </source>
</evidence>
<reference evidence="1" key="1">
    <citation type="submission" date="2019-12" db="EMBL/GenBank/DDBJ databases">
        <title>Comparative genomics gives insights into the taxonomy of the Azoarcus-Aromatoleum group and reveals separate origins of nif in the plant-associated Azoarcus and non-plant-associated Aromatoleum sub-groups.</title>
        <authorList>
            <person name="Lafos M."/>
            <person name="Maluk M."/>
            <person name="Batista M."/>
            <person name="Junghare M."/>
            <person name="Carmona M."/>
            <person name="Faoro H."/>
            <person name="Cruz L.M."/>
            <person name="Battistoni F."/>
            <person name="De Souza E."/>
            <person name="Pedrosa F."/>
            <person name="Chen W.-M."/>
            <person name="Poole P.S."/>
            <person name="Dixon R.A."/>
            <person name="James E.K."/>
        </authorList>
    </citation>
    <scope>NUCLEOTIDE SEQUENCE</scope>
    <source>
        <strain evidence="1">U120</strain>
    </source>
</reference>
<dbReference type="Pfam" id="PF14907">
    <property type="entry name" value="NTP_transf_5"/>
    <property type="match status" value="1"/>
</dbReference>
<comment type="caution">
    <text evidence="1">The sequence shown here is derived from an EMBL/GenBank/DDBJ whole genome shotgun (WGS) entry which is preliminary data.</text>
</comment>
<evidence type="ECO:0000313" key="2">
    <source>
        <dbReference type="Proteomes" id="UP000601990"/>
    </source>
</evidence>
<organism evidence="1 2">
    <name type="scientific">Aromatoleum buckelii</name>
    <dbReference type="NCBI Taxonomy" id="200254"/>
    <lineage>
        <taxon>Bacteria</taxon>
        <taxon>Pseudomonadati</taxon>
        <taxon>Pseudomonadota</taxon>
        <taxon>Betaproteobacteria</taxon>
        <taxon>Rhodocyclales</taxon>
        <taxon>Rhodocyclaceae</taxon>
        <taxon>Aromatoleum</taxon>
    </lineage>
</organism>
<protein>
    <recommendedName>
        <fullName evidence="3">Nucleotidyltransferase family protein</fullName>
    </recommendedName>
</protein>
<dbReference type="InterPro" id="IPR039498">
    <property type="entry name" value="NTP_transf_5"/>
</dbReference>
<accession>A0ABX1MZJ6</accession>
<name>A0ABX1MZJ6_9RHOO</name>
<gene>
    <name evidence="1" type="ORF">GO608_05105</name>
</gene>
<dbReference type="EMBL" id="WTVH01000006">
    <property type="protein sequence ID" value="NMF92706.1"/>
    <property type="molecule type" value="Genomic_DNA"/>
</dbReference>
<keyword evidence="2" id="KW-1185">Reference proteome</keyword>
<evidence type="ECO:0008006" key="3">
    <source>
        <dbReference type="Google" id="ProtNLM"/>
    </source>
</evidence>